<evidence type="ECO:0000259" key="1">
    <source>
        <dbReference type="Pfam" id="PF12697"/>
    </source>
</evidence>
<sequence length="318" mass="34025">MKLVLALLGILLCALILVALLTVWRAGRNEAAAEADYPPAGQFVEVNGTRVHYIDEGEGPAVVLIHGSGGNLNDWTFDMVGRLRDRYRVIAFDRPGLGYTEMIGQGASITDQARLLADAATAIGADNPMVVGHSFGGAVAVAWGVERPDVLAGLVVLAGATNPWDTGISTYYRLLSHPVAGPIMATLLAAWVPERIVTENVEAVFKPQTAPEGYGEHFGPGLTLRRFSLLENARQRADLLPQIEALVPHYARIDVPTEILHGDADTTVGLEIHSIPLSQQIPDARLTVLDGVGHMPQHAAPEALEAAIDRLAQRAGLR</sequence>
<dbReference type="Pfam" id="PF12697">
    <property type="entry name" value="Abhydrolase_6"/>
    <property type="match status" value="1"/>
</dbReference>
<dbReference type="RefSeq" id="WP_219000596.1">
    <property type="nucleotide sequence ID" value="NZ_CP079194.1"/>
</dbReference>
<organism evidence="2 3">
    <name type="scientific">Gymnodinialimonas ceratoperidinii</name>
    <dbReference type="NCBI Taxonomy" id="2856823"/>
    <lineage>
        <taxon>Bacteria</taxon>
        <taxon>Pseudomonadati</taxon>
        <taxon>Pseudomonadota</taxon>
        <taxon>Alphaproteobacteria</taxon>
        <taxon>Rhodobacterales</taxon>
        <taxon>Paracoccaceae</taxon>
        <taxon>Gymnodinialimonas</taxon>
    </lineage>
</organism>
<gene>
    <name evidence="2" type="ORF">KYE46_10615</name>
</gene>
<dbReference type="KEGG" id="gce:KYE46_10615"/>
<dbReference type="AlphaFoldDB" id="A0A8F6TTI3"/>
<dbReference type="EMBL" id="CP079194">
    <property type="protein sequence ID" value="QXT38400.1"/>
    <property type="molecule type" value="Genomic_DNA"/>
</dbReference>
<dbReference type="PANTHER" id="PTHR43689:SF8">
    <property type="entry name" value="ALPHA_BETA-HYDROLASES SUPERFAMILY PROTEIN"/>
    <property type="match status" value="1"/>
</dbReference>
<evidence type="ECO:0000313" key="3">
    <source>
        <dbReference type="Proteomes" id="UP000825009"/>
    </source>
</evidence>
<accession>A0A8F6TTI3</accession>
<keyword evidence="3" id="KW-1185">Reference proteome</keyword>
<dbReference type="PANTHER" id="PTHR43689">
    <property type="entry name" value="HYDROLASE"/>
    <property type="match status" value="1"/>
</dbReference>
<reference evidence="2 3" key="1">
    <citation type="submission" date="2021-07" db="EMBL/GenBank/DDBJ databases">
        <title>A novel Jannaschia species isolated from marine dinoflagellate Ceratoperidinium margalefii.</title>
        <authorList>
            <person name="Jiang Y."/>
            <person name="Li Z."/>
        </authorList>
    </citation>
    <scope>NUCLEOTIDE SEQUENCE [LARGE SCALE GENOMIC DNA]</scope>
    <source>
        <strain evidence="2 3">J12C1-MA-4</strain>
    </source>
</reference>
<proteinExistence type="predicted"/>
<feature type="domain" description="AB hydrolase-1" evidence="1">
    <location>
        <begin position="62"/>
        <end position="306"/>
    </location>
</feature>
<name>A0A8F6TTI3_9RHOB</name>
<evidence type="ECO:0000313" key="2">
    <source>
        <dbReference type="EMBL" id="QXT38400.1"/>
    </source>
</evidence>
<protein>
    <submittedName>
        <fullName evidence="2">Alpha/beta hydrolase</fullName>
    </submittedName>
</protein>
<keyword evidence="2" id="KW-0378">Hydrolase</keyword>
<dbReference type="InterPro" id="IPR000073">
    <property type="entry name" value="AB_hydrolase_1"/>
</dbReference>
<dbReference type="GO" id="GO:0016787">
    <property type="term" value="F:hydrolase activity"/>
    <property type="evidence" value="ECO:0007669"/>
    <property type="project" value="UniProtKB-KW"/>
</dbReference>
<dbReference type="Proteomes" id="UP000825009">
    <property type="component" value="Chromosome"/>
</dbReference>